<dbReference type="WBParaSite" id="JU765_v2.g8184.t1">
    <property type="protein sequence ID" value="JU765_v2.g8184.t1"/>
    <property type="gene ID" value="JU765_v2.g8184"/>
</dbReference>
<dbReference type="Proteomes" id="UP000887576">
    <property type="component" value="Unplaced"/>
</dbReference>
<reference evidence="2" key="1">
    <citation type="submission" date="2022-11" db="UniProtKB">
        <authorList>
            <consortium name="WormBaseParasite"/>
        </authorList>
    </citation>
    <scope>IDENTIFICATION</scope>
</reference>
<evidence type="ECO:0000313" key="2">
    <source>
        <dbReference type="WBParaSite" id="JU765_v2.g8184.t1"/>
    </source>
</evidence>
<organism evidence="1 2">
    <name type="scientific">Panagrolaimus sp. JU765</name>
    <dbReference type="NCBI Taxonomy" id="591449"/>
    <lineage>
        <taxon>Eukaryota</taxon>
        <taxon>Metazoa</taxon>
        <taxon>Ecdysozoa</taxon>
        <taxon>Nematoda</taxon>
        <taxon>Chromadorea</taxon>
        <taxon>Rhabditida</taxon>
        <taxon>Tylenchina</taxon>
        <taxon>Panagrolaimomorpha</taxon>
        <taxon>Panagrolaimoidea</taxon>
        <taxon>Panagrolaimidae</taxon>
        <taxon>Panagrolaimus</taxon>
    </lineage>
</organism>
<accession>A0AC34RM14</accession>
<name>A0AC34RM14_9BILA</name>
<protein>
    <submittedName>
        <fullName evidence="2">RRM domain-containing protein</fullName>
    </submittedName>
</protein>
<sequence>MANQISFDTNSKDPEKMKARVFVAGLGLGTTRDEIIDLFASYGRIVGASMFKGFAFIQYTNATEAELATMALHGYTYKRAMLEVKIAYDPSKVSANAPAPQKRKRDDSEPANKKIKNEEPPAVLAEKPDNSHQKTTTDVTTDIFICGGCEYVTNYLEEFLDHRKESCTKKAKKDPTEPESFRCFTCSNTFRTSWELLYHLRVAHEITMYKIARD</sequence>
<proteinExistence type="predicted"/>
<evidence type="ECO:0000313" key="1">
    <source>
        <dbReference type="Proteomes" id="UP000887576"/>
    </source>
</evidence>